<keyword evidence="3 7" id="KW-0812">Transmembrane</keyword>
<evidence type="ECO:0000259" key="8">
    <source>
        <dbReference type="SMART" id="SM00014"/>
    </source>
</evidence>
<evidence type="ECO:0000256" key="6">
    <source>
        <dbReference type="ARBA" id="ARBA00023136"/>
    </source>
</evidence>
<comment type="subcellular location">
    <subcellularLocation>
        <location evidence="1">Cell membrane</location>
        <topology evidence="1">Multi-pass membrane protein</topology>
    </subcellularLocation>
</comment>
<dbReference type="AlphaFoldDB" id="A0A561CXK7"/>
<keyword evidence="2" id="KW-1003">Cell membrane</keyword>
<evidence type="ECO:0000313" key="10">
    <source>
        <dbReference type="Proteomes" id="UP000319671"/>
    </source>
</evidence>
<feature type="domain" description="Phosphatidic acid phosphatase type 2/haloperoxidase" evidence="8">
    <location>
        <begin position="99"/>
        <end position="207"/>
    </location>
</feature>
<feature type="transmembrane region" description="Helical" evidence="7">
    <location>
        <begin position="166"/>
        <end position="186"/>
    </location>
</feature>
<evidence type="ECO:0000256" key="7">
    <source>
        <dbReference type="SAM" id="Phobius"/>
    </source>
</evidence>
<feature type="transmembrane region" description="Helical" evidence="7">
    <location>
        <begin position="66"/>
        <end position="91"/>
    </location>
</feature>
<feature type="transmembrane region" description="Helical" evidence="7">
    <location>
        <begin position="192"/>
        <end position="211"/>
    </location>
</feature>
<dbReference type="SUPFAM" id="SSF48317">
    <property type="entry name" value="Acid phosphatase/Vanadium-dependent haloperoxidase"/>
    <property type="match status" value="1"/>
</dbReference>
<protein>
    <submittedName>
        <fullName evidence="9">Undecaprenyl-diphosphatase</fullName>
    </submittedName>
</protein>
<sequence>MAVIVIHFRLFNSIRLRIDLWGDLTLQYNLMEGEVTMMKIIHAVYGFECRLLQRVNRHYDKKLLNLFFRIITQFGGADITIAASFLLIIISTGEPRLTAISSALALSASHIPVHIMKQLFPRKRPYLMIESTKFPTNPLQDHSFPSGHTTAIFSVVTPHILSIPQLAFVLIPLGTCVGISRIYLGLHYPSDILAGGILGTITGVICFCMLCL</sequence>
<evidence type="ECO:0000256" key="4">
    <source>
        <dbReference type="ARBA" id="ARBA00022801"/>
    </source>
</evidence>
<dbReference type="InterPro" id="IPR036938">
    <property type="entry name" value="PAP2/HPO_sf"/>
</dbReference>
<reference evidence="9 10" key="1">
    <citation type="submission" date="2019-06" db="EMBL/GenBank/DDBJ databases">
        <title>Sorghum-associated microbial communities from plants grown in Nebraska, USA.</title>
        <authorList>
            <person name="Schachtman D."/>
        </authorList>
    </citation>
    <scope>NUCLEOTIDE SEQUENCE [LARGE SCALE GENOMIC DNA]</scope>
    <source>
        <strain evidence="9 10">2482</strain>
    </source>
</reference>
<dbReference type="PANTHER" id="PTHR14969:SF62">
    <property type="entry name" value="DECAPRENYLPHOSPHORYL-5-PHOSPHORIBOSE PHOSPHATASE RV3807C-RELATED"/>
    <property type="match status" value="1"/>
</dbReference>
<evidence type="ECO:0000256" key="2">
    <source>
        <dbReference type="ARBA" id="ARBA00022475"/>
    </source>
</evidence>
<evidence type="ECO:0000256" key="1">
    <source>
        <dbReference type="ARBA" id="ARBA00004651"/>
    </source>
</evidence>
<dbReference type="InterPro" id="IPR000326">
    <property type="entry name" value="PAP2/HPO"/>
</dbReference>
<dbReference type="EMBL" id="VIVN01000012">
    <property type="protein sequence ID" value="TWD95784.1"/>
    <property type="molecule type" value="Genomic_DNA"/>
</dbReference>
<accession>A0A561CXK7</accession>
<evidence type="ECO:0000256" key="5">
    <source>
        <dbReference type="ARBA" id="ARBA00022989"/>
    </source>
</evidence>
<dbReference type="SMART" id="SM00014">
    <property type="entry name" value="acidPPc"/>
    <property type="match status" value="1"/>
</dbReference>
<dbReference type="Gene3D" id="1.20.144.10">
    <property type="entry name" value="Phosphatidic acid phosphatase type 2/haloperoxidase"/>
    <property type="match status" value="1"/>
</dbReference>
<comment type="caution">
    <text evidence="9">The sequence shown here is derived from an EMBL/GenBank/DDBJ whole genome shotgun (WGS) entry which is preliminary data.</text>
</comment>
<dbReference type="PANTHER" id="PTHR14969">
    <property type="entry name" value="SPHINGOSINE-1-PHOSPHATE PHOSPHOHYDROLASE"/>
    <property type="match status" value="1"/>
</dbReference>
<keyword evidence="10" id="KW-1185">Reference proteome</keyword>
<proteinExistence type="predicted"/>
<dbReference type="Pfam" id="PF01569">
    <property type="entry name" value="PAP2"/>
    <property type="match status" value="1"/>
</dbReference>
<name>A0A561CXK7_9BACI</name>
<evidence type="ECO:0000313" key="9">
    <source>
        <dbReference type="EMBL" id="TWD95784.1"/>
    </source>
</evidence>
<dbReference type="GO" id="GO:0005886">
    <property type="term" value="C:plasma membrane"/>
    <property type="evidence" value="ECO:0007669"/>
    <property type="project" value="UniProtKB-SubCell"/>
</dbReference>
<keyword evidence="4" id="KW-0378">Hydrolase</keyword>
<dbReference type="GO" id="GO:0016787">
    <property type="term" value="F:hydrolase activity"/>
    <property type="evidence" value="ECO:0007669"/>
    <property type="project" value="UniProtKB-KW"/>
</dbReference>
<organism evidence="9 10">
    <name type="scientific">Neobacillus bataviensis</name>
    <dbReference type="NCBI Taxonomy" id="220685"/>
    <lineage>
        <taxon>Bacteria</taxon>
        <taxon>Bacillati</taxon>
        <taxon>Bacillota</taxon>
        <taxon>Bacilli</taxon>
        <taxon>Bacillales</taxon>
        <taxon>Bacillaceae</taxon>
        <taxon>Neobacillus</taxon>
    </lineage>
</organism>
<keyword evidence="5 7" id="KW-1133">Transmembrane helix</keyword>
<dbReference type="Proteomes" id="UP000319671">
    <property type="component" value="Unassembled WGS sequence"/>
</dbReference>
<evidence type="ECO:0000256" key="3">
    <source>
        <dbReference type="ARBA" id="ARBA00022692"/>
    </source>
</evidence>
<gene>
    <name evidence="9" type="ORF">FB550_112146</name>
</gene>
<dbReference type="CDD" id="cd01610">
    <property type="entry name" value="PAP2_like"/>
    <property type="match status" value="1"/>
</dbReference>
<keyword evidence="6 7" id="KW-0472">Membrane</keyword>